<dbReference type="Gene3D" id="3.30.70.1400">
    <property type="entry name" value="Aminomethyltransferase beta-barrel domains"/>
    <property type="match status" value="1"/>
</dbReference>
<dbReference type="InterPro" id="IPR017703">
    <property type="entry name" value="YgfZ/GCV_T_CS"/>
</dbReference>
<dbReference type="PANTHER" id="PTHR22602:SF0">
    <property type="entry name" value="TRANSFERASE CAF17, MITOCHONDRIAL-RELATED"/>
    <property type="match status" value="1"/>
</dbReference>
<dbReference type="Proteomes" id="UP001232156">
    <property type="component" value="Unassembled WGS sequence"/>
</dbReference>
<organism evidence="1 2">
    <name type="scientific">Yanghanlia caeni</name>
    <dbReference type="NCBI Taxonomy" id="3064283"/>
    <lineage>
        <taxon>Bacteria</taxon>
        <taxon>Pseudomonadati</taxon>
        <taxon>Pseudomonadota</taxon>
        <taxon>Betaproteobacteria</taxon>
        <taxon>Burkholderiales</taxon>
        <taxon>Alcaligenaceae</taxon>
        <taxon>Yanghanlia</taxon>
    </lineage>
</organism>
<comment type="caution">
    <text evidence="1">The sequence shown here is derived from an EMBL/GenBank/DDBJ whole genome shotgun (WGS) entry which is preliminary data.</text>
</comment>
<dbReference type="PANTHER" id="PTHR22602">
    <property type="entry name" value="TRANSFERASE CAF17, MITOCHONDRIAL-RELATED"/>
    <property type="match status" value="1"/>
</dbReference>
<dbReference type="SUPFAM" id="SSF103025">
    <property type="entry name" value="Folate-binding domain"/>
    <property type="match status" value="1"/>
</dbReference>
<accession>A0ABU1D5P9</accession>
<gene>
    <name evidence="1" type="ORF">Q8947_07155</name>
</gene>
<evidence type="ECO:0000313" key="1">
    <source>
        <dbReference type="EMBL" id="MDR4125762.1"/>
    </source>
</evidence>
<dbReference type="InterPro" id="IPR045179">
    <property type="entry name" value="YgfZ/GcvT"/>
</dbReference>
<name>A0ABU1D5P9_9BURK</name>
<reference evidence="1 2" key="1">
    <citation type="submission" date="2023-08" db="EMBL/GenBank/DDBJ databases">
        <title>Alcaligenaceae gen. nov., a novel taxon isolated from the sludge of Yixing Pesticide Factory.</title>
        <authorList>
            <person name="Ruan L."/>
        </authorList>
    </citation>
    <scope>NUCLEOTIDE SEQUENCE [LARGE SCALE GENOMIC DNA]</scope>
    <source>
        <strain evidence="1 2">LG-2</strain>
    </source>
</reference>
<dbReference type="Gene3D" id="2.40.30.160">
    <property type="match status" value="1"/>
</dbReference>
<keyword evidence="2" id="KW-1185">Reference proteome</keyword>
<sequence length="311" mass="33438">MHFLAPLDDLAVIRIEGADAATFLHSQLSNDIATMGPADARLAAYCNPKGRMLGSLIVWGENEDADSPLMALAKADILEPLLKRLRMFVLRAKVRFEITGLKVWGANLPAPAGEPWTVQRDHGVTRISAPAAPGGPARWWVIADEGLDATTLAGTPDIPRNDAATWRAQDIEAGLGWVELRNIELFIPQSLAYDLIGGVNFTKGCYPGQEVVARAHYRGTVKRRPMPGLCHVAGDARLEAGADIFNATRPGAPAGRIINAVAGPAATNGEHPWHLLMEVNLGDLEQAEYRAFSADGPAIQLLRPPYPLEAG</sequence>
<proteinExistence type="predicted"/>
<dbReference type="NCBIfam" id="TIGR03317">
    <property type="entry name" value="ygfZ_signature"/>
    <property type="match status" value="1"/>
</dbReference>
<protein>
    <submittedName>
        <fullName evidence="1">Folate-binding protein YgfZ</fullName>
    </submittedName>
</protein>
<dbReference type="RefSeq" id="WP_165276585.1">
    <property type="nucleotide sequence ID" value="NZ_JAUZQE010000012.1"/>
</dbReference>
<dbReference type="EMBL" id="JAUZQE010000012">
    <property type="protein sequence ID" value="MDR4125762.1"/>
    <property type="molecule type" value="Genomic_DNA"/>
</dbReference>
<evidence type="ECO:0000313" key="2">
    <source>
        <dbReference type="Proteomes" id="UP001232156"/>
    </source>
</evidence>